<evidence type="ECO:0000313" key="2">
    <source>
        <dbReference type="EMBL" id="BBX00252.1"/>
    </source>
</evidence>
<evidence type="ECO:0000313" key="3">
    <source>
        <dbReference type="Proteomes" id="UP000466681"/>
    </source>
</evidence>
<feature type="region of interest" description="Disordered" evidence="1">
    <location>
        <begin position="1"/>
        <end position="74"/>
    </location>
</feature>
<dbReference type="EMBL" id="AP022560">
    <property type="protein sequence ID" value="BBX00252.1"/>
    <property type="molecule type" value="Genomic_DNA"/>
</dbReference>
<dbReference type="Proteomes" id="UP000466681">
    <property type="component" value="Chromosome"/>
</dbReference>
<name>A0AAD1H7Y1_9MYCO</name>
<accession>A0AAD1H7Y1</accession>
<keyword evidence="3" id="KW-1185">Reference proteome</keyword>
<proteinExistence type="predicted"/>
<dbReference type="AlphaFoldDB" id="A0AAD1H7Y1"/>
<evidence type="ECO:0000256" key="1">
    <source>
        <dbReference type="SAM" id="MobiDB-lite"/>
    </source>
</evidence>
<reference evidence="2 3" key="1">
    <citation type="journal article" date="2019" name="Emerg. Microbes Infect.">
        <title>Comprehensive subspecies identification of 175 nontuberculous mycobacteria species based on 7547 genomic profiles.</title>
        <authorList>
            <person name="Matsumoto Y."/>
            <person name="Kinjo T."/>
            <person name="Motooka D."/>
            <person name="Nabeya D."/>
            <person name="Jung N."/>
            <person name="Uechi K."/>
            <person name="Horii T."/>
            <person name="Iida T."/>
            <person name="Fujita J."/>
            <person name="Nakamura S."/>
        </authorList>
    </citation>
    <scope>NUCLEOTIDE SEQUENCE [LARGE SCALE GENOMIC DNA]</scope>
    <source>
        <strain evidence="2 3">JCM 6375</strain>
    </source>
</reference>
<organism evidence="2 3">
    <name type="scientific">Mycolicibacterium moriokaense</name>
    <dbReference type="NCBI Taxonomy" id="39691"/>
    <lineage>
        <taxon>Bacteria</taxon>
        <taxon>Bacillati</taxon>
        <taxon>Actinomycetota</taxon>
        <taxon>Actinomycetes</taxon>
        <taxon>Mycobacteriales</taxon>
        <taxon>Mycobacteriaceae</taxon>
        <taxon>Mycolicibacterium</taxon>
    </lineage>
</organism>
<sequence>MSKLLSRWDTNTGDLPPASSTQPPTADRGVMMPRRRRTRSQDRAAYIKAERERNKIAHSRYQAVSPDDPDPPPF</sequence>
<feature type="compositionally biased region" description="Polar residues" evidence="1">
    <location>
        <begin position="8"/>
        <end position="24"/>
    </location>
</feature>
<protein>
    <submittedName>
        <fullName evidence="2">Uncharacterized protein</fullName>
    </submittedName>
</protein>
<gene>
    <name evidence="2" type="ORF">MMOR_11880</name>
</gene>
<dbReference type="KEGG" id="mmor:MMOR_11880"/>